<evidence type="ECO:0000256" key="8">
    <source>
        <dbReference type="ARBA" id="ARBA00022960"/>
    </source>
</evidence>
<accession>A0ABW4W4W7</accession>
<evidence type="ECO:0000256" key="14">
    <source>
        <dbReference type="SAM" id="Phobius"/>
    </source>
</evidence>
<evidence type="ECO:0000256" key="3">
    <source>
        <dbReference type="ARBA" id="ARBA00004752"/>
    </source>
</evidence>
<comment type="catalytic activity">
    <reaction evidence="13">
        <text>Preferential cleavage: (Ac)2-L-Lys-D-Ala-|-D-Ala. Also transpeptidation of peptidyl-alanyl moieties that are N-acyl substituents of D-alanine.</text>
        <dbReference type="EC" id="3.4.16.4"/>
    </reaction>
</comment>
<dbReference type="Gene3D" id="3.90.1310.10">
    <property type="entry name" value="Penicillin-binding protein 2a (Domain 2)"/>
    <property type="match status" value="1"/>
</dbReference>
<keyword evidence="10 14" id="KW-1133">Transmembrane helix</keyword>
<keyword evidence="7 14" id="KW-0812">Transmembrane</keyword>
<evidence type="ECO:0000256" key="4">
    <source>
        <dbReference type="ARBA" id="ARBA00007171"/>
    </source>
</evidence>
<dbReference type="Pfam" id="PF00905">
    <property type="entry name" value="Transpeptidase"/>
    <property type="match status" value="1"/>
</dbReference>
<dbReference type="Gene3D" id="3.40.710.10">
    <property type="entry name" value="DD-peptidase/beta-lactamase superfamily"/>
    <property type="match status" value="1"/>
</dbReference>
<keyword evidence="12" id="KW-0961">Cell wall biogenesis/degradation</keyword>
<evidence type="ECO:0000256" key="10">
    <source>
        <dbReference type="ARBA" id="ARBA00022989"/>
    </source>
</evidence>
<dbReference type="PANTHER" id="PTHR30627">
    <property type="entry name" value="PEPTIDOGLYCAN D,D-TRANSPEPTIDASE"/>
    <property type="match status" value="1"/>
</dbReference>
<feature type="domain" description="Penicillin-binding protein dimerisation" evidence="16">
    <location>
        <begin position="57"/>
        <end position="313"/>
    </location>
</feature>
<comment type="pathway">
    <text evidence="3">Cell wall biogenesis; peptidoglycan biosynthesis.</text>
</comment>
<dbReference type="Pfam" id="PF03717">
    <property type="entry name" value="PBP_dimer"/>
    <property type="match status" value="1"/>
</dbReference>
<gene>
    <name evidence="17" type="ORF">ACFSJF_17495</name>
</gene>
<dbReference type="InterPro" id="IPR012338">
    <property type="entry name" value="Beta-lactam/transpept-like"/>
</dbReference>
<evidence type="ECO:0000256" key="7">
    <source>
        <dbReference type="ARBA" id="ARBA00022692"/>
    </source>
</evidence>
<reference evidence="18" key="1">
    <citation type="journal article" date="2019" name="Int. J. Syst. Evol. Microbiol.">
        <title>The Global Catalogue of Microorganisms (GCM) 10K type strain sequencing project: providing services to taxonomists for standard genome sequencing and annotation.</title>
        <authorList>
            <consortium name="The Broad Institute Genomics Platform"/>
            <consortium name="The Broad Institute Genome Sequencing Center for Infectious Disease"/>
            <person name="Wu L."/>
            <person name="Ma J."/>
        </authorList>
    </citation>
    <scope>NUCLEOTIDE SEQUENCE [LARGE SCALE GENOMIC DNA]</scope>
    <source>
        <strain evidence="18">R28</strain>
    </source>
</reference>
<name>A0ABW4W4W7_9BACI</name>
<keyword evidence="11 14" id="KW-0472">Membrane</keyword>
<proteinExistence type="inferred from homology"/>
<sequence length="717" mass="81278">MKKNKKKKAQLPFRLNILFFIVFLLFSVLILQLGVVQILNGESFQEEIDKTIQDTTKIPVPRGKIYDRNGNVVVDNKPLYAITYTPPKGVQAIKKLDVAEKLSKYITMLANCEGIDDADQLEECKAERNSQIKSITERNKKEYWYLKNQEEADERLSLEEASEMSNAEQYNEILDRITDEEISNFTDEQYEVILIKKELDKAYSLSPQIVKNENVTPEEYAQVAEHLHELEGINATTDWDREYPYEDTFRSLLGSITSQDQGILAEKEDHYLTRGYSRNDRVGRSGLEEQYEDLLRGRKEQIQYTTKNGNVIDSEVVVQGERGKDLVLTIDMEFQEKVDEIIRKELKTAYDVNPSANKYMEDAIAVVMDPKTGELLAVSGQHYDSKENEFENVAFKALYDAHRPGSAIKGATVLAGFESGVISPGTSFYDSPITIASGESKGSWTSGLGSLNDIGALRRSSNVYMFYVALKMGGENRYPFPNGQTASFNTDAWQKMRNYFMQFGLGVQTGIDFPYEETGYKGDEAFNPGLLMDFAIGQYDTFTTLQLAQYVSTIANDGYRVRPHFLKEVRNPSNTDELGSLFKSTNTEVLNRVVMDQNLLDRVQEGFRQVFQVSGGTSYSYFKDKDYNPAGKTGTAENEKWDNGVMYETENLSLVGYAPFDEPEIAFALIVPNTAPISNRHPVNNKIGEGILDAYFELKEKRDQGESSNDEEDEVDE</sequence>
<evidence type="ECO:0000256" key="12">
    <source>
        <dbReference type="ARBA" id="ARBA00023316"/>
    </source>
</evidence>
<protein>
    <recommendedName>
        <fullName evidence="5">serine-type D-Ala-D-Ala carboxypeptidase</fullName>
        <ecNumber evidence="5">3.4.16.4</ecNumber>
    </recommendedName>
</protein>
<feature type="transmembrane region" description="Helical" evidence="14">
    <location>
        <begin position="12"/>
        <end position="35"/>
    </location>
</feature>
<dbReference type="PANTHER" id="PTHR30627:SF2">
    <property type="entry name" value="PEPTIDOGLYCAN D,D-TRANSPEPTIDASE MRDA"/>
    <property type="match status" value="1"/>
</dbReference>
<comment type="caution">
    <text evidence="17">The sequence shown here is derived from an EMBL/GenBank/DDBJ whole genome shotgun (WGS) entry which is preliminary data.</text>
</comment>
<dbReference type="SUPFAM" id="SSF56519">
    <property type="entry name" value="Penicillin binding protein dimerisation domain"/>
    <property type="match status" value="1"/>
</dbReference>
<dbReference type="InterPro" id="IPR001460">
    <property type="entry name" value="PCN-bd_Tpept"/>
</dbReference>
<keyword evidence="9" id="KW-0573">Peptidoglycan synthesis</keyword>
<comment type="similarity">
    <text evidence="4">Belongs to the transpeptidase family.</text>
</comment>
<evidence type="ECO:0000256" key="11">
    <source>
        <dbReference type="ARBA" id="ARBA00023136"/>
    </source>
</evidence>
<dbReference type="InterPro" id="IPR050515">
    <property type="entry name" value="Beta-lactam/transpept"/>
</dbReference>
<evidence type="ECO:0000256" key="2">
    <source>
        <dbReference type="ARBA" id="ARBA00004236"/>
    </source>
</evidence>
<dbReference type="EC" id="3.4.16.4" evidence="5"/>
<dbReference type="RefSeq" id="WP_377556982.1">
    <property type="nucleotide sequence ID" value="NZ_JBHUHQ010000021.1"/>
</dbReference>
<keyword evidence="8" id="KW-0133">Cell shape</keyword>
<evidence type="ECO:0000256" key="1">
    <source>
        <dbReference type="ARBA" id="ARBA00004167"/>
    </source>
</evidence>
<dbReference type="InterPro" id="IPR005311">
    <property type="entry name" value="PBP_dimer"/>
</dbReference>
<evidence type="ECO:0000259" key="16">
    <source>
        <dbReference type="Pfam" id="PF03717"/>
    </source>
</evidence>
<evidence type="ECO:0000256" key="5">
    <source>
        <dbReference type="ARBA" id="ARBA00012448"/>
    </source>
</evidence>
<keyword evidence="18" id="KW-1185">Reference proteome</keyword>
<evidence type="ECO:0000259" key="15">
    <source>
        <dbReference type="Pfam" id="PF00905"/>
    </source>
</evidence>
<comment type="subcellular location">
    <subcellularLocation>
        <location evidence="2">Cell membrane</location>
    </subcellularLocation>
    <subcellularLocation>
        <location evidence="1">Membrane</location>
        <topology evidence="1">Single-pass membrane protein</topology>
    </subcellularLocation>
</comment>
<keyword evidence="6" id="KW-1003">Cell membrane</keyword>
<evidence type="ECO:0000256" key="6">
    <source>
        <dbReference type="ARBA" id="ARBA00022475"/>
    </source>
</evidence>
<dbReference type="InterPro" id="IPR036138">
    <property type="entry name" value="PBP_dimer_sf"/>
</dbReference>
<organism evidence="17 18">
    <name type="scientific">Ornithinibacillus salinisoli</name>
    <dbReference type="NCBI Taxonomy" id="1848459"/>
    <lineage>
        <taxon>Bacteria</taxon>
        <taxon>Bacillati</taxon>
        <taxon>Bacillota</taxon>
        <taxon>Bacilli</taxon>
        <taxon>Bacillales</taxon>
        <taxon>Bacillaceae</taxon>
        <taxon>Ornithinibacillus</taxon>
    </lineage>
</organism>
<dbReference type="SUPFAM" id="SSF56601">
    <property type="entry name" value="beta-lactamase/transpeptidase-like"/>
    <property type="match status" value="1"/>
</dbReference>
<evidence type="ECO:0000256" key="13">
    <source>
        <dbReference type="ARBA" id="ARBA00034000"/>
    </source>
</evidence>
<dbReference type="EMBL" id="JBHUHQ010000021">
    <property type="protein sequence ID" value="MFD2046076.1"/>
    <property type="molecule type" value="Genomic_DNA"/>
</dbReference>
<evidence type="ECO:0000256" key="9">
    <source>
        <dbReference type="ARBA" id="ARBA00022984"/>
    </source>
</evidence>
<evidence type="ECO:0000313" key="18">
    <source>
        <dbReference type="Proteomes" id="UP001597383"/>
    </source>
</evidence>
<feature type="domain" description="Penicillin-binding protein transpeptidase" evidence="15">
    <location>
        <begin position="364"/>
        <end position="687"/>
    </location>
</feature>
<evidence type="ECO:0000313" key="17">
    <source>
        <dbReference type="EMBL" id="MFD2046076.1"/>
    </source>
</evidence>
<dbReference type="Gene3D" id="1.10.10.1230">
    <property type="entry name" value="Penicillin-binding protein, N-terminal non-catalytic domain, head sub-domain"/>
    <property type="match status" value="1"/>
</dbReference>
<dbReference type="Proteomes" id="UP001597383">
    <property type="component" value="Unassembled WGS sequence"/>
</dbReference>